<dbReference type="Proteomes" id="UP000002051">
    <property type="component" value="Chromosome 3"/>
</dbReference>
<name>A0A072UVE4_MEDTR</name>
<reference evidence="1 3" key="1">
    <citation type="journal article" date="2011" name="Nature">
        <title>The Medicago genome provides insight into the evolution of rhizobial symbioses.</title>
        <authorList>
            <person name="Young N.D."/>
            <person name="Debelle F."/>
            <person name="Oldroyd G.E."/>
            <person name="Geurts R."/>
            <person name="Cannon S.B."/>
            <person name="Udvardi M.K."/>
            <person name="Benedito V.A."/>
            <person name="Mayer K.F."/>
            <person name="Gouzy J."/>
            <person name="Schoof H."/>
            <person name="Van de Peer Y."/>
            <person name="Proost S."/>
            <person name="Cook D.R."/>
            <person name="Meyers B.C."/>
            <person name="Spannagl M."/>
            <person name="Cheung F."/>
            <person name="De Mita S."/>
            <person name="Krishnakumar V."/>
            <person name="Gundlach H."/>
            <person name="Zhou S."/>
            <person name="Mudge J."/>
            <person name="Bharti A.K."/>
            <person name="Murray J.D."/>
            <person name="Naoumkina M.A."/>
            <person name="Rosen B."/>
            <person name="Silverstein K.A."/>
            <person name="Tang H."/>
            <person name="Rombauts S."/>
            <person name="Zhao P.X."/>
            <person name="Zhou P."/>
            <person name="Barbe V."/>
            <person name="Bardou P."/>
            <person name="Bechner M."/>
            <person name="Bellec A."/>
            <person name="Berger A."/>
            <person name="Berges H."/>
            <person name="Bidwell S."/>
            <person name="Bisseling T."/>
            <person name="Choisne N."/>
            <person name="Couloux A."/>
            <person name="Denny R."/>
            <person name="Deshpande S."/>
            <person name="Dai X."/>
            <person name="Doyle J.J."/>
            <person name="Dudez A.M."/>
            <person name="Farmer A.D."/>
            <person name="Fouteau S."/>
            <person name="Franken C."/>
            <person name="Gibelin C."/>
            <person name="Gish J."/>
            <person name="Goldstein S."/>
            <person name="Gonzalez A.J."/>
            <person name="Green P.J."/>
            <person name="Hallab A."/>
            <person name="Hartog M."/>
            <person name="Hua A."/>
            <person name="Humphray S.J."/>
            <person name="Jeong D.H."/>
            <person name="Jing Y."/>
            <person name="Jocker A."/>
            <person name="Kenton S.M."/>
            <person name="Kim D.J."/>
            <person name="Klee K."/>
            <person name="Lai H."/>
            <person name="Lang C."/>
            <person name="Lin S."/>
            <person name="Macmil S.L."/>
            <person name="Magdelenat G."/>
            <person name="Matthews L."/>
            <person name="McCorrison J."/>
            <person name="Monaghan E.L."/>
            <person name="Mun J.H."/>
            <person name="Najar F.Z."/>
            <person name="Nicholson C."/>
            <person name="Noirot C."/>
            <person name="O'Bleness M."/>
            <person name="Paule C.R."/>
            <person name="Poulain J."/>
            <person name="Prion F."/>
            <person name="Qin B."/>
            <person name="Qu C."/>
            <person name="Retzel E.F."/>
            <person name="Riddle C."/>
            <person name="Sallet E."/>
            <person name="Samain S."/>
            <person name="Samson N."/>
            <person name="Sanders I."/>
            <person name="Saurat O."/>
            <person name="Scarpelli C."/>
            <person name="Schiex T."/>
            <person name="Segurens B."/>
            <person name="Severin A.J."/>
            <person name="Sherrier D.J."/>
            <person name="Shi R."/>
            <person name="Sims S."/>
            <person name="Singer S.R."/>
            <person name="Sinharoy S."/>
            <person name="Sterck L."/>
            <person name="Viollet A."/>
            <person name="Wang B.B."/>
            <person name="Wang K."/>
            <person name="Wang M."/>
            <person name="Wang X."/>
            <person name="Warfsmann J."/>
            <person name="Weissenbach J."/>
            <person name="White D.D."/>
            <person name="White J.D."/>
            <person name="Wiley G.B."/>
            <person name="Wincker P."/>
            <person name="Xing Y."/>
            <person name="Yang L."/>
            <person name="Yao Z."/>
            <person name="Ying F."/>
            <person name="Zhai J."/>
            <person name="Zhou L."/>
            <person name="Zuber A."/>
            <person name="Denarie J."/>
            <person name="Dixon R.A."/>
            <person name="May G.D."/>
            <person name="Schwartz D.C."/>
            <person name="Rogers J."/>
            <person name="Quetier F."/>
            <person name="Town C.D."/>
            <person name="Roe B.A."/>
        </authorList>
    </citation>
    <scope>NUCLEOTIDE SEQUENCE [LARGE SCALE GENOMIC DNA]</scope>
    <source>
        <strain evidence="1">A17</strain>
        <strain evidence="2 3">cv. Jemalong A17</strain>
    </source>
</reference>
<gene>
    <name evidence="1" type="ordered locus">MTR_3g016215</name>
</gene>
<evidence type="ECO:0000313" key="1">
    <source>
        <dbReference type="EMBL" id="KEH33043.1"/>
    </source>
</evidence>
<sequence length="54" mass="6042">MLAHHHSADAFTLTPGIGRIIGKIKPPKPTTPFDPCSERLGKYRYKNCPPPTHF</sequence>
<dbReference type="AlphaFoldDB" id="A0A072UVE4"/>
<organism evidence="1 3">
    <name type="scientific">Medicago truncatula</name>
    <name type="common">Barrel medic</name>
    <name type="synonym">Medicago tribuloides</name>
    <dbReference type="NCBI Taxonomy" id="3880"/>
    <lineage>
        <taxon>Eukaryota</taxon>
        <taxon>Viridiplantae</taxon>
        <taxon>Streptophyta</taxon>
        <taxon>Embryophyta</taxon>
        <taxon>Tracheophyta</taxon>
        <taxon>Spermatophyta</taxon>
        <taxon>Magnoliopsida</taxon>
        <taxon>eudicotyledons</taxon>
        <taxon>Gunneridae</taxon>
        <taxon>Pentapetalae</taxon>
        <taxon>rosids</taxon>
        <taxon>fabids</taxon>
        <taxon>Fabales</taxon>
        <taxon>Fabaceae</taxon>
        <taxon>Papilionoideae</taxon>
        <taxon>50 kb inversion clade</taxon>
        <taxon>NPAAA clade</taxon>
        <taxon>Hologalegina</taxon>
        <taxon>IRL clade</taxon>
        <taxon>Trifolieae</taxon>
        <taxon>Medicago</taxon>
    </lineage>
</organism>
<proteinExistence type="predicted"/>
<reference evidence="2" key="3">
    <citation type="submission" date="2015-04" db="UniProtKB">
        <authorList>
            <consortium name="EnsemblPlants"/>
        </authorList>
    </citation>
    <scope>IDENTIFICATION</scope>
    <source>
        <strain evidence="2">cv. Jemalong A17</strain>
    </source>
</reference>
<dbReference type="EnsemblPlants" id="KEH33043">
    <property type="protein sequence ID" value="KEH33043"/>
    <property type="gene ID" value="MTR_3g016215"/>
</dbReference>
<evidence type="ECO:0000313" key="2">
    <source>
        <dbReference type="EnsemblPlants" id="KEH33043"/>
    </source>
</evidence>
<keyword evidence="3" id="KW-1185">Reference proteome</keyword>
<accession>A0A072UVE4</accession>
<dbReference type="HOGENOM" id="CLU_3053369_0_0_1"/>
<reference evidence="1 3" key="2">
    <citation type="journal article" date="2014" name="BMC Genomics">
        <title>An improved genome release (version Mt4.0) for the model legume Medicago truncatula.</title>
        <authorList>
            <person name="Tang H."/>
            <person name="Krishnakumar V."/>
            <person name="Bidwell S."/>
            <person name="Rosen B."/>
            <person name="Chan A."/>
            <person name="Zhou S."/>
            <person name="Gentzbittel L."/>
            <person name="Childs K.L."/>
            <person name="Yandell M."/>
            <person name="Gundlach H."/>
            <person name="Mayer K.F."/>
            <person name="Schwartz D.C."/>
            <person name="Town C.D."/>
        </authorList>
    </citation>
    <scope>GENOME REANNOTATION</scope>
    <source>
        <strain evidence="1">A17</strain>
        <strain evidence="2 3">cv. Jemalong A17</strain>
    </source>
</reference>
<evidence type="ECO:0000313" key="3">
    <source>
        <dbReference type="Proteomes" id="UP000002051"/>
    </source>
</evidence>
<protein>
    <submittedName>
        <fullName evidence="1 2">Uncharacterized protein</fullName>
    </submittedName>
</protein>
<dbReference type="EMBL" id="CM001219">
    <property type="protein sequence ID" value="KEH33043.1"/>
    <property type="molecule type" value="Genomic_DNA"/>
</dbReference>